<evidence type="ECO:0000256" key="2">
    <source>
        <dbReference type="ARBA" id="ARBA00022695"/>
    </source>
</evidence>
<feature type="region of interest" description="Disordered" evidence="11">
    <location>
        <begin position="21"/>
        <end position="43"/>
    </location>
</feature>
<evidence type="ECO:0000256" key="9">
    <source>
        <dbReference type="ARBA" id="ARBA00044145"/>
    </source>
</evidence>
<keyword evidence="3" id="KW-0479">Metal-binding</keyword>
<evidence type="ECO:0000259" key="12">
    <source>
        <dbReference type="Pfam" id="PF21654"/>
    </source>
</evidence>
<evidence type="ECO:0000256" key="4">
    <source>
        <dbReference type="ARBA" id="ARBA00022741"/>
    </source>
</evidence>
<evidence type="ECO:0000256" key="3">
    <source>
        <dbReference type="ARBA" id="ARBA00022723"/>
    </source>
</evidence>
<reference evidence="13 14" key="1">
    <citation type="submission" date="2024-06" db="EMBL/GenBank/DDBJ databases">
        <title>Genomic Encyclopedia of Type Strains, Phase IV (KMG-IV): sequencing the most valuable type-strain genomes for metagenomic binning, comparative biology and taxonomic classification.</title>
        <authorList>
            <person name="Goeker M."/>
        </authorList>
    </citation>
    <scope>NUCLEOTIDE SEQUENCE [LARGE SCALE GENOMIC DNA]</scope>
    <source>
        <strain evidence="13 14">DSM 21331</strain>
    </source>
</reference>
<keyword evidence="7" id="KW-0546">Nucleotide metabolism</keyword>
<evidence type="ECO:0000256" key="11">
    <source>
        <dbReference type="SAM" id="MobiDB-lite"/>
    </source>
</evidence>
<accession>A0ABV2L8N8</accession>
<organism evidence="13 14">
    <name type="scientific">Methylobacterium goesingense</name>
    <dbReference type="NCBI Taxonomy" id="243690"/>
    <lineage>
        <taxon>Bacteria</taxon>
        <taxon>Pseudomonadati</taxon>
        <taxon>Pseudomonadota</taxon>
        <taxon>Alphaproteobacteria</taxon>
        <taxon>Hyphomicrobiales</taxon>
        <taxon>Methylobacteriaceae</taxon>
        <taxon>Methylobacterium</taxon>
    </lineage>
</organism>
<keyword evidence="5" id="KW-0067">ATP-binding</keyword>
<dbReference type="EMBL" id="JBEPMM010000012">
    <property type="protein sequence ID" value="MET3694203.1"/>
    <property type="molecule type" value="Genomic_DNA"/>
</dbReference>
<keyword evidence="14" id="KW-1185">Reference proteome</keyword>
<evidence type="ECO:0000256" key="10">
    <source>
        <dbReference type="ARBA" id="ARBA00048304"/>
    </source>
</evidence>
<keyword evidence="4" id="KW-0547">Nucleotide-binding</keyword>
<sequence>MYDCSDDVLGYHGAEVTLPDTERKTMRQRRDTNRQRLRDGLARDEKPAVEEFAAQGSYAMRTMLRHPTNDYDIDDGAYFSKGLLVGSRGGEMSPREAKEMVRDAVDHGFFATKPEVRKNCVRIIYAAGYHVDMPVYRRVITKDWTGKEEQHYELAASAGWKRSDARNVTKWFDDERRKSGDAVQVRRIVRLVKKFARSRESWGSQILSGFGITKLVTEKYQCHSERHDKALYYTMQSIRDRLNASERVDHPTTPNETITSHPEGSYWNDPKSAFLRDKLTDALTKMERLFAPDCTRKEALQCWDKVFGTAYFIGRYQETSETKPSSSTGLSSPSVLSSTLLIGQGTAASGAVRKEGGERHA</sequence>
<feature type="domain" description="Cyclic GMP-AMP synthase DncV-like nucleotidyltransferase" evidence="12">
    <location>
        <begin position="51"/>
        <end position="136"/>
    </location>
</feature>
<protein>
    <recommendedName>
        <fullName evidence="9">Cyclic GMP-AMP synthase</fullName>
    </recommendedName>
</protein>
<keyword evidence="2" id="KW-0548">Nucleotidyltransferase</keyword>
<keyword evidence="1" id="KW-0808">Transferase</keyword>
<comment type="caution">
    <text evidence="13">The sequence shown here is derived from an EMBL/GenBank/DDBJ whole genome shotgun (WGS) entry which is preliminary data.</text>
</comment>
<name>A0ABV2L8N8_9HYPH</name>
<proteinExistence type="predicted"/>
<evidence type="ECO:0000313" key="13">
    <source>
        <dbReference type="EMBL" id="MET3694203.1"/>
    </source>
</evidence>
<evidence type="ECO:0000256" key="6">
    <source>
        <dbReference type="ARBA" id="ARBA00022842"/>
    </source>
</evidence>
<gene>
    <name evidence="13" type="ORF">ABID43_003762</name>
</gene>
<dbReference type="Proteomes" id="UP001549145">
    <property type="component" value="Unassembled WGS sequence"/>
</dbReference>
<evidence type="ECO:0000256" key="8">
    <source>
        <dbReference type="ARBA" id="ARBA00023118"/>
    </source>
</evidence>
<evidence type="ECO:0000313" key="14">
    <source>
        <dbReference type="Proteomes" id="UP001549145"/>
    </source>
</evidence>
<evidence type="ECO:0000256" key="1">
    <source>
        <dbReference type="ARBA" id="ARBA00022679"/>
    </source>
</evidence>
<evidence type="ECO:0000256" key="5">
    <source>
        <dbReference type="ARBA" id="ARBA00022840"/>
    </source>
</evidence>
<keyword evidence="8" id="KW-0051">Antiviral defense</keyword>
<comment type="catalytic activity">
    <reaction evidence="10">
        <text>GTP + ATP = 3',3'-cGAMP + 2 diphosphate</text>
        <dbReference type="Rhea" id="RHEA:35647"/>
        <dbReference type="ChEBI" id="CHEBI:30616"/>
        <dbReference type="ChEBI" id="CHEBI:33019"/>
        <dbReference type="ChEBI" id="CHEBI:37565"/>
        <dbReference type="ChEBI" id="CHEBI:71501"/>
    </reaction>
    <physiologicalReaction direction="left-to-right" evidence="10">
        <dbReference type="Rhea" id="RHEA:35648"/>
    </physiologicalReaction>
</comment>
<dbReference type="RefSeq" id="WP_238282758.1">
    <property type="nucleotide sequence ID" value="NZ_BPQL01000193.1"/>
</dbReference>
<evidence type="ECO:0000256" key="7">
    <source>
        <dbReference type="ARBA" id="ARBA00023080"/>
    </source>
</evidence>
<dbReference type="Pfam" id="PF21654">
    <property type="entry name" value="DncV-like_NTFase"/>
    <property type="match status" value="1"/>
</dbReference>
<dbReference type="InterPro" id="IPR048445">
    <property type="entry name" value="DncV-like_NTFase"/>
</dbReference>
<keyword evidence="6" id="KW-0460">Magnesium</keyword>